<dbReference type="GO" id="GO:0008305">
    <property type="term" value="C:integrin complex"/>
    <property type="evidence" value="ECO:0007669"/>
    <property type="project" value="TreeGrafter"/>
</dbReference>
<dbReference type="EMBL" id="HG994593">
    <property type="protein sequence ID" value="CAF2852918.1"/>
    <property type="molecule type" value="Genomic_DNA"/>
</dbReference>
<dbReference type="InterPro" id="IPR057073">
    <property type="entry name" value="EGF_integrin_2"/>
</dbReference>
<dbReference type="Pfam" id="PF07974">
    <property type="entry name" value="EGF_2"/>
    <property type="match status" value="1"/>
</dbReference>
<dbReference type="SUPFAM" id="SSF57196">
    <property type="entry name" value="EGF/Laminin"/>
    <property type="match status" value="1"/>
</dbReference>
<dbReference type="Gene3D" id="2.10.25.10">
    <property type="entry name" value="Laminin"/>
    <property type="match status" value="3"/>
</dbReference>
<evidence type="ECO:0000259" key="12">
    <source>
        <dbReference type="Pfam" id="PF07974"/>
    </source>
</evidence>
<gene>
    <name evidence="14" type="ORF">LSAA_5541</name>
</gene>
<reference evidence="14" key="1">
    <citation type="submission" date="2021-02" db="EMBL/GenBank/DDBJ databases">
        <authorList>
            <person name="Bekaert M."/>
        </authorList>
    </citation>
    <scope>NUCLEOTIDE SEQUENCE</scope>
    <source>
        <strain evidence="14">IoA-00</strain>
    </source>
</reference>
<evidence type="ECO:0000256" key="9">
    <source>
        <dbReference type="ARBA" id="ARBA00023136"/>
    </source>
</evidence>
<dbReference type="InterPro" id="IPR057243">
    <property type="entry name" value="Integrin_I-EGF_CS"/>
</dbReference>
<dbReference type="PANTHER" id="PTHR10082:SF60">
    <property type="entry name" value="INTEGRIN BETA-PS"/>
    <property type="match status" value="1"/>
</dbReference>
<evidence type="ECO:0000256" key="2">
    <source>
        <dbReference type="ARBA" id="ARBA00007449"/>
    </source>
</evidence>
<dbReference type="GO" id="GO:0005178">
    <property type="term" value="F:integrin binding"/>
    <property type="evidence" value="ECO:0007669"/>
    <property type="project" value="TreeGrafter"/>
</dbReference>
<evidence type="ECO:0000256" key="3">
    <source>
        <dbReference type="ARBA" id="ARBA00022536"/>
    </source>
</evidence>
<feature type="domain" description="Integrin beta epidermal growth factor-like" evidence="13">
    <location>
        <begin position="37"/>
        <end position="79"/>
    </location>
</feature>
<keyword evidence="9" id="KW-0472">Membrane</keyword>
<dbReference type="GO" id="GO:0007229">
    <property type="term" value="P:integrin-mediated signaling pathway"/>
    <property type="evidence" value="ECO:0007669"/>
    <property type="project" value="UniProtKB-KW"/>
</dbReference>
<evidence type="ECO:0000313" key="15">
    <source>
        <dbReference type="Proteomes" id="UP000675881"/>
    </source>
</evidence>
<dbReference type="FunFam" id="2.10.25.10:FF:000036">
    <property type="entry name" value="Integrin beta"/>
    <property type="match status" value="1"/>
</dbReference>
<evidence type="ECO:0000256" key="8">
    <source>
        <dbReference type="ARBA" id="ARBA00023037"/>
    </source>
</evidence>
<dbReference type="GO" id="GO:0098609">
    <property type="term" value="P:cell-cell adhesion"/>
    <property type="evidence" value="ECO:0007669"/>
    <property type="project" value="TreeGrafter"/>
</dbReference>
<organism evidence="14 15">
    <name type="scientific">Lepeophtheirus salmonis</name>
    <name type="common">Salmon louse</name>
    <name type="synonym">Caligus salmonis</name>
    <dbReference type="NCBI Taxonomy" id="72036"/>
    <lineage>
        <taxon>Eukaryota</taxon>
        <taxon>Metazoa</taxon>
        <taxon>Ecdysozoa</taxon>
        <taxon>Arthropoda</taxon>
        <taxon>Crustacea</taxon>
        <taxon>Multicrustacea</taxon>
        <taxon>Hexanauplia</taxon>
        <taxon>Copepoda</taxon>
        <taxon>Siphonostomatoida</taxon>
        <taxon>Caligidae</taxon>
        <taxon>Lepeophtheirus</taxon>
    </lineage>
</organism>
<name>A0A7R8CLC8_LEPSM</name>
<dbReference type="GO" id="GO:0033627">
    <property type="term" value="P:cell adhesion mediated by integrin"/>
    <property type="evidence" value="ECO:0007669"/>
    <property type="project" value="TreeGrafter"/>
</dbReference>
<keyword evidence="8" id="KW-0401">Integrin</keyword>
<keyword evidence="3" id="KW-0245">EGF-like domain</keyword>
<dbReference type="GO" id="GO:0005925">
    <property type="term" value="C:focal adhesion"/>
    <property type="evidence" value="ECO:0007669"/>
    <property type="project" value="TreeGrafter"/>
</dbReference>
<sequence>MMCQCNCEKPGNHGYIENAKQCNLLHGTLKCGRYLLAGCRPDNTTSILCNNRGDCICGKCECHSSRDNENNKVFGDFCECDNFSCDRHNNLLCSGPDHGECYCGKCICAREWNVTGYTACECSSSKDTCVTPYGEFIDKECSGHGHCICGKCRCNENSQYSGTYCEVCPLCPDKCDELKPR</sequence>
<keyword evidence="6" id="KW-0677">Repeat</keyword>
<evidence type="ECO:0000256" key="11">
    <source>
        <dbReference type="ARBA" id="ARBA00023180"/>
    </source>
</evidence>
<evidence type="ECO:0000313" key="14">
    <source>
        <dbReference type="EMBL" id="CAF2852918.1"/>
    </source>
</evidence>
<accession>A0A7R8CLC8</accession>
<dbReference type="PANTHER" id="PTHR10082">
    <property type="entry name" value="INTEGRIN BETA SUBUNIT"/>
    <property type="match status" value="1"/>
</dbReference>
<comment type="subcellular location">
    <subcellularLocation>
        <location evidence="1">Membrane</location>
        <topology evidence="1">Single-pass type I membrane protein</topology>
    </subcellularLocation>
</comment>
<evidence type="ECO:0000256" key="6">
    <source>
        <dbReference type="ARBA" id="ARBA00022737"/>
    </source>
</evidence>
<evidence type="ECO:0000256" key="4">
    <source>
        <dbReference type="ARBA" id="ARBA00022692"/>
    </source>
</evidence>
<keyword evidence="5" id="KW-0732">Signal</keyword>
<evidence type="ECO:0000256" key="7">
    <source>
        <dbReference type="ARBA" id="ARBA00022989"/>
    </source>
</evidence>
<evidence type="ECO:0000256" key="10">
    <source>
        <dbReference type="ARBA" id="ARBA00023157"/>
    </source>
</evidence>
<keyword evidence="11" id="KW-0325">Glycoprotein</keyword>
<dbReference type="GO" id="GO:0007160">
    <property type="term" value="P:cell-matrix adhesion"/>
    <property type="evidence" value="ECO:0007669"/>
    <property type="project" value="TreeGrafter"/>
</dbReference>
<keyword evidence="7" id="KW-1133">Transmembrane helix</keyword>
<dbReference type="GO" id="GO:0009986">
    <property type="term" value="C:cell surface"/>
    <property type="evidence" value="ECO:0007669"/>
    <property type="project" value="TreeGrafter"/>
</dbReference>
<dbReference type="GO" id="GO:0016477">
    <property type="term" value="P:cell migration"/>
    <property type="evidence" value="ECO:0007669"/>
    <property type="project" value="TreeGrafter"/>
</dbReference>
<dbReference type="InterPro" id="IPR013111">
    <property type="entry name" value="EGF_extracell"/>
</dbReference>
<comment type="similarity">
    <text evidence="2">Belongs to the integrin beta chain family.</text>
</comment>
<evidence type="ECO:0000256" key="1">
    <source>
        <dbReference type="ARBA" id="ARBA00004479"/>
    </source>
</evidence>
<dbReference type="OrthoDB" id="410592at2759"/>
<dbReference type="AlphaFoldDB" id="A0A7R8CLC8"/>
<proteinExistence type="inferred from homology"/>
<protein>
    <submittedName>
        <fullName evidence="14">ITGB1</fullName>
    </submittedName>
</protein>
<dbReference type="Pfam" id="PF23105">
    <property type="entry name" value="EGF_integrin"/>
    <property type="match status" value="1"/>
</dbReference>
<keyword evidence="4" id="KW-0812">Transmembrane</keyword>
<evidence type="ECO:0000256" key="5">
    <source>
        <dbReference type="ARBA" id="ARBA00022729"/>
    </source>
</evidence>
<dbReference type="PROSITE" id="PS52047">
    <property type="entry name" value="I_EGF_2"/>
    <property type="match status" value="1"/>
</dbReference>
<evidence type="ECO:0000259" key="13">
    <source>
        <dbReference type="Pfam" id="PF23105"/>
    </source>
</evidence>
<dbReference type="Proteomes" id="UP000675881">
    <property type="component" value="Chromosome 14"/>
</dbReference>
<keyword evidence="15" id="KW-1185">Reference proteome</keyword>
<feature type="domain" description="Epidermal growth factor-like" evidence="12">
    <location>
        <begin position="138"/>
        <end position="165"/>
    </location>
</feature>
<keyword evidence="10" id="KW-1015">Disulfide bond</keyword>
<dbReference type="PROSITE" id="PS00243">
    <property type="entry name" value="I_EGF_1"/>
    <property type="match status" value="2"/>
</dbReference>
<dbReference type="InterPro" id="IPR015812">
    <property type="entry name" value="Integrin_bsu"/>
</dbReference>